<gene>
    <name evidence="2" type="ORF">N0F65_001967</name>
</gene>
<feature type="compositionally biased region" description="Polar residues" evidence="1">
    <location>
        <begin position="356"/>
        <end position="371"/>
    </location>
</feature>
<feature type="compositionally biased region" description="Acidic residues" evidence="1">
    <location>
        <begin position="337"/>
        <end position="346"/>
    </location>
</feature>
<name>A0AAV2YQH7_9STRA</name>
<evidence type="ECO:0000256" key="1">
    <source>
        <dbReference type="SAM" id="MobiDB-lite"/>
    </source>
</evidence>
<evidence type="ECO:0000313" key="3">
    <source>
        <dbReference type="Proteomes" id="UP001146120"/>
    </source>
</evidence>
<organism evidence="2 3">
    <name type="scientific">Lagenidium giganteum</name>
    <dbReference type="NCBI Taxonomy" id="4803"/>
    <lineage>
        <taxon>Eukaryota</taxon>
        <taxon>Sar</taxon>
        <taxon>Stramenopiles</taxon>
        <taxon>Oomycota</taxon>
        <taxon>Peronosporomycetes</taxon>
        <taxon>Pythiales</taxon>
        <taxon>Pythiaceae</taxon>
    </lineage>
</organism>
<reference evidence="2" key="1">
    <citation type="submission" date="2022-11" db="EMBL/GenBank/DDBJ databases">
        <authorList>
            <person name="Morgan W.R."/>
            <person name="Tartar A."/>
        </authorList>
    </citation>
    <scope>NUCLEOTIDE SEQUENCE</scope>
    <source>
        <strain evidence="2">ARSEF 373</strain>
    </source>
</reference>
<dbReference type="PANTHER" id="PTHR33492">
    <property type="entry name" value="OSJNBA0043A12.37 PROTEIN-RELATED"/>
    <property type="match status" value="1"/>
</dbReference>
<comment type="caution">
    <text evidence="2">The sequence shown here is derived from an EMBL/GenBank/DDBJ whole genome shotgun (WGS) entry which is preliminary data.</text>
</comment>
<protein>
    <submittedName>
        <fullName evidence="2">Uncharacterized protein</fullName>
    </submittedName>
</protein>
<feature type="region of interest" description="Disordered" evidence="1">
    <location>
        <begin position="327"/>
        <end position="346"/>
    </location>
</feature>
<proteinExistence type="predicted"/>
<keyword evidence="3" id="KW-1185">Reference proteome</keyword>
<dbReference type="PANTHER" id="PTHR33492:SF4">
    <property type="entry name" value="OS02G0174300 PROTEIN"/>
    <property type="match status" value="1"/>
</dbReference>
<dbReference type="EMBL" id="DAKRPA010000202">
    <property type="protein sequence ID" value="DAZ95487.1"/>
    <property type="molecule type" value="Genomic_DNA"/>
</dbReference>
<dbReference type="AlphaFoldDB" id="A0AAV2YQH7"/>
<dbReference type="Proteomes" id="UP001146120">
    <property type="component" value="Unassembled WGS sequence"/>
</dbReference>
<sequence length="446" mass="51370">MEKAGGMVIDVNEPVDGMGNDDEVNDGRRNWTPAVTLELARAWRRVVEANGNVMHHVLLDRVHAELRRSVDCTNRSKKSIEGKLYGLKRMYLFIADFNANRKKTPAGGKLSGKTWFELSREEQRKIRGLNNIKDPKITVEVFSELDKFLNGKRSRKKFVRLPSEDEDFSTPTARSGAGNDIDATYGSDRPVDEAISPAGDVVDHGRNWRNDVALELIRVWSDVERQHKNLHGSRLRQRVYEQFTETVQNSSRSRKAVEDKMHCMKEMHRIITLYNQKRLHNGPSWFELSREEQRKYRASQNVKYSNISEEVFNMLDQFLGPRYLRRASDDDSSLSSDMEDSEDDEAPVVVRAPAENGSSTTQRAAGSNNGGSMVKKRRIETARGDRYHDQPRVDLLVPHLEEQTNRVLQHMDLIHHRETEQRDRHHMERMAVLHAILNSLQQQPAP</sequence>
<feature type="region of interest" description="Disordered" evidence="1">
    <location>
        <begin position="351"/>
        <end position="375"/>
    </location>
</feature>
<reference evidence="2" key="2">
    <citation type="journal article" date="2023" name="Microbiol Resour">
        <title>Decontamination and Annotation of the Draft Genome Sequence of the Oomycete Lagenidium giganteum ARSEF 373.</title>
        <authorList>
            <person name="Morgan W.R."/>
            <person name="Tartar A."/>
        </authorList>
    </citation>
    <scope>NUCLEOTIDE SEQUENCE</scope>
    <source>
        <strain evidence="2">ARSEF 373</strain>
    </source>
</reference>
<accession>A0AAV2YQH7</accession>
<evidence type="ECO:0000313" key="2">
    <source>
        <dbReference type="EMBL" id="DAZ95487.1"/>
    </source>
</evidence>